<name>A0ABY7JCH4_STRNI</name>
<dbReference type="SUPFAM" id="SSF101790">
    <property type="entry name" value="Aminomethyltransferase beta-barrel domain"/>
    <property type="match status" value="1"/>
</dbReference>
<evidence type="ECO:0000313" key="2">
    <source>
        <dbReference type="EMBL" id="WAU09031.1"/>
    </source>
</evidence>
<dbReference type="RefSeq" id="WP_277412967.1">
    <property type="nucleotide sequence ID" value="NZ_CP114203.1"/>
</dbReference>
<dbReference type="EMBL" id="CP114203">
    <property type="protein sequence ID" value="WAU09031.1"/>
    <property type="molecule type" value="Genomic_DNA"/>
</dbReference>
<dbReference type="Proteomes" id="UP001210169">
    <property type="component" value="Chromosome"/>
</dbReference>
<dbReference type="SUPFAM" id="SSF103025">
    <property type="entry name" value="Folate-binding domain"/>
    <property type="match status" value="1"/>
</dbReference>
<dbReference type="PANTHER" id="PTHR43757">
    <property type="entry name" value="AMINOMETHYLTRANSFERASE"/>
    <property type="match status" value="1"/>
</dbReference>
<evidence type="ECO:0000259" key="1">
    <source>
        <dbReference type="Pfam" id="PF01571"/>
    </source>
</evidence>
<accession>A0ABY7JCH4</accession>
<feature type="domain" description="GCVT N-terminal" evidence="1">
    <location>
        <begin position="7"/>
        <end position="79"/>
    </location>
</feature>
<organism evidence="2 3">
    <name type="scientific">Streptomyces nigrescens</name>
    <dbReference type="NCBI Taxonomy" id="1920"/>
    <lineage>
        <taxon>Bacteria</taxon>
        <taxon>Bacillati</taxon>
        <taxon>Actinomycetota</taxon>
        <taxon>Actinomycetes</taxon>
        <taxon>Kitasatosporales</taxon>
        <taxon>Streptomycetaceae</taxon>
        <taxon>Streptomyces</taxon>
    </lineage>
</organism>
<sequence length="109" mass="11928">MLKKTPLHDLHAELGASFTDFAGWSMPLRYTSELAEHHAVRTTAGIFDLTHMGEIELSGPEAGRALDHAIAMAYLPTGRSAPGTEVLVDIRGSKEPAQVVELPFYRRQA</sequence>
<dbReference type="InterPro" id="IPR027266">
    <property type="entry name" value="TrmE/GcvT-like"/>
</dbReference>
<dbReference type="InterPro" id="IPR006222">
    <property type="entry name" value="GCVT_N"/>
</dbReference>
<dbReference type="Gene3D" id="3.30.1360.120">
    <property type="entry name" value="Probable tRNA modification gtpase trme, domain 1"/>
    <property type="match status" value="2"/>
</dbReference>
<protein>
    <recommendedName>
        <fullName evidence="1">GCVT N-terminal domain-containing protein</fullName>
    </recommendedName>
</protein>
<dbReference type="GeneID" id="301336928"/>
<dbReference type="InterPro" id="IPR029043">
    <property type="entry name" value="GcvT/YgfZ_C"/>
</dbReference>
<gene>
    <name evidence="2" type="ORF">STRNI_007786</name>
</gene>
<dbReference type="Pfam" id="PF01571">
    <property type="entry name" value="GCV_T"/>
    <property type="match status" value="1"/>
</dbReference>
<proteinExistence type="predicted"/>
<evidence type="ECO:0000313" key="3">
    <source>
        <dbReference type="Proteomes" id="UP001210169"/>
    </source>
</evidence>
<dbReference type="PANTHER" id="PTHR43757:SF2">
    <property type="entry name" value="AMINOMETHYLTRANSFERASE, MITOCHONDRIAL"/>
    <property type="match status" value="1"/>
</dbReference>
<keyword evidence="3" id="KW-1185">Reference proteome</keyword>
<reference evidence="2 3" key="1">
    <citation type="submission" date="2022-12" db="EMBL/GenBank/DDBJ databases">
        <authorList>
            <person name="Ruckert C."/>
            <person name="Busche T."/>
            <person name="Kalinowski J."/>
            <person name="Wittmann C."/>
        </authorList>
    </citation>
    <scope>NUCLEOTIDE SEQUENCE [LARGE SCALE GENOMIC DNA]</scope>
    <source>
        <strain evidence="2 3">DSM 40276</strain>
    </source>
</reference>
<dbReference type="InterPro" id="IPR028896">
    <property type="entry name" value="GcvT/YgfZ/DmdA"/>
</dbReference>